<sequence length="723" mass="76899">MEINSDLIMQYGLMSKLSTGWALLDAILVILIMQYGLMSKLSTGWALLDAILVMLVPLLVNRLLPQLHTFVKQLFTRAAPPEQTHERVIIHKQNPNRSWWYSADDEEHPNHKLQQAIIVYLNTLPELFSQLESCDVQLCKAKRKPAAAAAGGSEEGSGGAGGDDGSSAMSSDDDWYAGMELEQYEVKMVPPLDTWIAVEPGLSFKRSEAREGSDKESQLITTYMLVVRTAAQVDRGLLLLLLLLQGVRPVRAVTRRASSSPLTACSAAAAAAAAAAAGAAAAAAAATAAAAAAAAARSEAREGSDKESQLITTYMLVGKTAAQVDGWVAKAYDAYRAMLKGEQAASKADRYLYLPVLHAGEGEGEGLTYRRYKLSDDKSFDNLFHAEKEELLNLVDAFMHKRGKFAIKGYPHKLGFLLHGPPGTGKTSFIKALACHSKRSIISIPLSRIKTNQQLMDMMFDQRVQVEGEDMKIPLPFSKTIFVMEDVDAASHVVQKRDSGSALAASLASLMGPQASSKTKAAAKDADIDDDVKAGSSDKAAAAGADAAGMGMGMGGAGGRDTLNLAGLLNVLDGVVDTPGRLIVMSTNHPEKLDPALIRPGRINKKVYMGNLAAAEALAMVQHYFADISPCQQQQLLHSWVDGVVSPAALEALCAEHEKVEGLLAAAQQLLAGIMGSSSSSKQRKVAEGKVSAAAAACCEGSFRSSSSSFIIRASSCTASFAV</sequence>
<dbReference type="PANTHER" id="PTHR23070">
    <property type="entry name" value="BCS1 AAA-TYPE ATPASE"/>
    <property type="match status" value="1"/>
</dbReference>
<evidence type="ECO:0000256" key="2">
    <source>
        <dbReference type="SAM" id="MobiDB-lite"/>
    </source>
</evidence>
<feature type="transmembrane region" description="Helical" evidence="3">
    <location>
        <begin position="45"/>
        <end position="64"/>
    </location>
</feature>
<keyword evidence="3" id="KW-0472">Membrane</keyword>
<dbReference type="InterPro" id="IPR003593">
    <property type="entry name" value="AAA+_ATPase"/>
</dbReference>
<evidence type="ECO:0000313" key="6">
    <source>
        <dbReference type="Proteomes" id="UP000256970"/>
    </source>
</evidence>
<dbReference type="SMART" id="SM00382">
    <property type="entry name" value="AAA"/>
    <property type="match status" value="1"/>
</dbReference>
<keyword evidence="6" id="KW-1185">Reference proteome</keyword>
<reference evidence="5 6" key="1">
    <citation type="submission" date="2016-10" db="EMBL/GenBank/DDBJ databases">
        <authorList>
            <person name="Cai Z."/>
        </authorList>
    </citation>
    <scope>NUCLEOTIDE SEQUENCE [LARGE SCALE GENOMIC DNA]</scope>
</reference>
<organism evidence="5 6">
    <name type="scientific">Tetradesmus obliquus</name>
    <name type="common">Green alga</name>
    <name type="synonym">Acutodesmus obliquus</name>
    <dbReference type="NCBI Taxonomy" id="3088"/>
    <lineage>
        <taxon>Eukaryota</taxon>
        <taxon>Viridiplantae</taxon>
        <taxon>Chlorophyta</taxon>
        <taxon>core chlorophytes</taxon>
        <taxon>Chlorophyceae</taxon>
        <taxon>CS clade</taxon>
        <taxon>Sphaeropleales</taxon>
        <taxon>Scenedesmaceae</taxon>
        <taxon>Tetradesmus</taxon>
    </lineage>
</organism>
<dbReference type="Proteomes" id="UP000256970">
    <property type="component" value="Unassembled WGS sequence"/>
</dbReference>
<gene>
    <name evidence="5" type="ORF">BQ4739_LOCUS7053</name>
</gene>
<keyword evidence="3" id="KW-0812">Transmembrane</keyword>
<evidence type="ECO:0000256" key="1">
    <source>
        <dbReference type="ARBA" id="ARBA00007448"/>
    </source>
</evidence>
<feature type="transmembrane region" description="Helical" evidence="3">
    <location>
        <begin position="20"/>
        <end position="38"/>
    </location>
</feature>
<comment type="similarity">
    <text evidence="1">Belongs to the AAA ATPase family. BCS1 subfamily.</text>
</comment>
<evidence type="ECO:0000256" key="3">
    <source>
        <dbReference type="SAM" id="Phobius"/>
    </source>
</evidence>
<feature type="domain" description="AAA+ ATPase" evidence="4">
    <location>
        <begin position="412"/>
        <end position="613"/>
    </location>
</feature>
<evidence type="ECO:0000259" key="4">
    <source>
        <dbReference type="SMART" id="SM00382"/>
    </source>
</evidence>
<dbReference type="Pfam" id="PF00004">
    <property type="entry name" value="AAA"/>
    <property type="match status" value="2"/>
</dbReference>
<dbReference type="AlphaFoldDB" id="A0A383VP41"/>
<proteinExistence type="inferred from homology"/>
<dbReference type="Gene3D" id="3.40.50.300">
    <property type="entry name" value="P-loop containing nucleotide triphosphate hydrolases"/>
    <property type="match status" value="1"/>
</dbReference>
<dbReference type="EMBL" id="FNXT01000726">
    <property type="protein sequence ID" value="SZX66660.1"/>
    <property type="molecule type" value="Genomic_DNA"/>
</dbReference>
<feature type="compositionally biased region" description="Gly residues" evidence="2">
    <location>
        <begin position="153"/>
        <end position="164"/>
    </location>
</feature>
<dbReference type="SUPFAM" id="SSF52540">
    <property type="entry name" value="P-loop containing nucleoside triphosphate hydrolases"/>
    <property type="match status" value="1"/>
</dbReference>
<dbReference type="InterPro" id="IPR027417">
    <property type="entry name" value="P-loop_NTPase"/>
</dbReference>
<dbReference type="GO" id="GO:0016887">
    <property type="term" value="F:ATP hydrolysis activity"/>
    <property type="evidence" value="ECO:0007669"/>
    <property type="project" value="InterPro"/>
</dbReference>
<evidence type="ECO:0000313" key="5">
    <source>
        <dbReference type="EMBL" id="SZX66660.1"/>
    </source>
</evidence>
<accession>A0A383VP41</accession>
<dbReference type="InterPro" id="IPR003959">
    <property type="entry name" value="ATPase_AAA_core"/>
</dbReference>
<dbReference type="GO" id="GO:0005524">
    <property type="term" value="F:ATP binding"/>
    <property type="evidence" value="ECO:0007669"/>
    <property type="project" value="InterPro"/>
</dbReference>
<dbReference type="InterPro" id="IPR050747">
    <property type="entry name" value="Mitochondrial_chaperone_BCS1"/>
</dbReference>
<keyword evidence="3" id="KW-1133">Transmembrane helix</keyword>
<protein>
    <recommendedName>
        <fullName evidence="4">AAA+ ATPase domain-containing protein</fullName>
    </recommendedName>
</protein>
<name>A0A383VP41_TETOB</name>
<dbReference type="STRING" id="3088.A0A383VP41"/>
<feature type="region of interest" description="Disordered" evidence="2">
    <location>
        <begin position="147"/>
        <end position="172"/>
    </location>
</feature>